<evidence type="ECO:0000256" key="4">
    <source>
        <dbReference type="ARBA" id="ARBA00022989"/>
    </source>
</evidence>
<evidence type="ECO:0000256" key="5">
    <source>
        <dbReference type="ARBA" id="ARBA00023136"/>
    </source>
</evidence>
<feature type="transmembrane region" description="Helical" evidence="6">
    <location>
        <begin position="37"/>
        <end position="55"/>
    </location>
</feature>
<comment type="caution">
    <text evidence="7">The sequence shown here is derived from an EMBL/GenBank/DDBJ whole genome shotgun (WGS) entry which is preliminary data.</text>
</comment>
<accession>A0AA46ADU9</accession>
<keyword evidence="4 6" id="KW-1133">Transmembrane helix</keyword>
<organism evidence="7 8">
    <name type="scientific">Venenivibrio stagnispumantis</name>
    <dbReference type="NCBI Taxonomy" id="407998"/>
    <lineage>
        <taxon>Bacteria</taxon>
        <taxon>Pseudomonadati</taxon>
        <taxon>Aquificota</taxon>
        <taxon>Aquificia</taxon>
        <taxon>Aquificales</taxon>
        <taxon>Hydrogenothermaceae</taxon>
        <taxon>Venenivibrio</taxon>
    </lineage>
</organism>
<keyword evidence="5 6" id="KW-0472">Membrane</keyword>
<evidence type="ECO:0000313" key="8">
    <source>
        <dbReference type="Proteomes" id="UP001157947"/>
    </source>
</evidence>
<dbReference type="Pfam" id="PF03706">
    <property type="entry name" value="LPG_synthase_TM"/>
    <property type="match status" value="1"/>
</dbReference>
<evidence type="ECO:0000256" key="2">
    <source>
        <dbReference type="ARBA" id="ARBA00022475"/>
    </source>
</evidence>
<sequence>MVKVLKFLISITITILFLYFLNKYVGFENIKRFFNDLSIFNISIAFLFYLISYIIRSYRWSFTLDIKDFKKLFHITAINTFFNIILPFRTGEFSFFYMLKKENIHISDITMSFITTRAFDGIGLIAILLFSYFLYIGNILFAILSLILLPFSFYIFIFILSFIKHEKVKEFNNKRFNFLNLVIIYLLSILTFLFKFLAFYFVLPESLNINIIQSFIASSGGDLTTVLPIHGIAGIGSYETGYAGILITLLNIDKNLAFIASLFAHIFIILSSSIIAFISYLLKKL</sequence>
<dbReference type="RefSeq" id="WP_265134146.1">
    <property type="nucleotide sequence ID" value="NZ_FXTX01000006.1"/>
</dbReference>
<proteinExistence type="predicted"/>
<comment type="subcellular location">
    <subcellularLocation>
        <location evidence="1">Cell membrane</location>
        <topology evidence="1">Multi-pass membrane protein</topology>
    </subcellularLocation>
</comment>
<evidence type="ECO:0008006" key="9">
    <source>
        <dbReference type="Google" id="ProtNLM"/>
    </source>
</evidence>
<feature type="transmembrane region" description="Helical" evidence="6">
    <location>
        <begin position="181"/>
        <end position="203"/>
    </location>
</feature>
<feature type="transmembrane region" description="Helical" evidence="6">
    <location>
        <begin position="75"/>
        <end position="99"/>
    </location>
</feature>
<evidence type="ECO:0000256" key="1">
    <source>
        <dbReference type="ARBA" id="ARBA00004651"/>
    </source>
</evidence>
<feature type="transmembrane region" description="Helical" evidence="6">
    <location>
        <begin position="111"/>
        <end position="133"/>
    </location>
</feature>
<keyword evidence="2" id="KW-1003">Cell membrane</keyword>
<evidence type="ECO:0000256" key="6">
    <source>
        <dbReference type="SAM" id="Phobius"/>
    </source>
</evidence>
<evidence type="ECO:0000256" key="3">
    <source>
        <dbReference type="ARBA" id="ARBA00022692"/>
    </source>
</evidence>
<dbReference type="AlphaFoldDB" id="A0AA46ADU9"/>
<name>A0AA46ADU9_9AQUI</name>
<dbReference type="Proteomes" id="UP001157947">
    <property type="component" value="Unassembled WGS sequence"/>
</dbReference>
<reference evidence="7" key="1">
    <citation type="submission" date="2017-05" db="EMBL/GenBank/DDBJ databases">
        <authorList>
            <person name="Varghese N."/>
            <person name="Submissions S."/>
        </authorList>
    </citation>
    <scope>NUCLEOTIDE SEQUENCE</scope>
    <source>
        <strain evidence="7">DSM 18763</strain>
    </source>
</reference>
<dbReference type="EMBL" id="FXTX01000006">
    <property type="protein sequence ID" value="SMP08305.1"/>
    <property type="molecule type" value="Genomic_DNA"/>
</dbReference>
<gene>
    <name evidence="7" type="ORF">SAMN06264868_1069</name>
</gene>
<dbReference type="InterPro" id="IPR022791">
    <property type="entry name" value="L-PG_synthase/AglD"/>
</dbReference>
<dbReference type="GO" id="GO:0005886">
    <property type="term" value="C:plasma membrane"/>
    <property type="evidence" value="ECO:0007669"/>
    <property type="project" value="UniProtKB-SubCell"/>
</dbReference>
<evidence type="ECO:0000313" key="7">
    <source>
        <dbReference type="EMBL" id="SMP08305.1"/>
    </source>
</evidence>
<keyword evidence="3 6" id="KW-0812">Transmembrane</keyword>
<keyword evidence="8" id="KW-1185">Reference proteome</keyword>
<protein>
    <recommendedName>
        <fullName evidence="9">Flippase-like domain-containing protein</fullName>
    </recommendedName>
</protein>
<dbReference type="PANTHER" id="PTHR39087">
    <property type="entry name" value="UPF0104 MEMBRANE PROTEIN MJ1595"/>
    <property type="match status" value="1"/>
</dbReference>
<dbReference type="PANTHER" id="PTHR39087:SF2">
    <property type="entry name" value="UPF0104 MEMBRANE PROTEIN MJ1595"/>
    <property type="match status" value="1"/>
</dbReference>
<feature type="transmembrane region" description="Helical" evidence="6">
    <location>
        <begin position="256"/>
        <end position="282"/>
    </location>
</feature>
<feature type="transmembrane region" description="Helical" evidence="6">
    <location>
        <begin position="6"/>
        <end position="25"/>
    </location>
</feature>
<feature type="transmembrane region" description="Helical" evidence="6">
    <location>
        <begin position="139"/>
        <end position="160"/>
    </location>
</feature>